<evidence type="ECO:0000313" key="2">
    <source>
        <dbReference type="Proteomes" id="UP001322664"/>
    </source>
</evidence>
<dbReference type="RefSeq" id="WP_319837639.1">
    <property type="nucleotide sequence ID" value="NZ_CP137624.1"/>
</dbReference>
<dbReference type="Proteomes" id="UP001322664">
    <property type="component" value="Chromosome"/>
</dbReference>
<protein>
    <recommendedName>
        <fullName evidence="3">DUF5626 domain-containing protein</fullName>
    </recommendedName>
</protein>
<keyword evidence="2" id="KW-1185">Reference proteome</keyword>
<evidence type="ECO:0000313" key="1">
    <source>
        <dbReference type="EMBL" id="WPK13014.1"/>
    </source>
</evidence>
<proteinExistence type="predicted"/>
<reference evidence="1 2" key="1">
    <citation type="submission" date="2023-09" db="EMBL/GenBank/DDBJ databases">
        <authorList>
            <person name="Page C.A."/>
            <person name="Perez-Diaz I.M."/>
        </authorList>
    </citation>
    <scope>NUCLEOTIDE SEQUENCE [LARGE SCALE GENOMIC DNA]</scope>
    <source>
        <strain evidence="1 2">Ll15</strain>
    </source>
</reference>
<sequence length="203" mass="22845">MKRIRLLYFRMLLTFLISLPILAESSEIYQPNVDYGAGDAPTVDLSEDNTMYEATNEEIESKAVEIKPAYGPIHFTYKITNKEIWGVGYSYPERSGPSGRGPGTLSINESTTLNREFTNTISGEYPIGQGNIAASLGITIGVAQTHGTSYTITLAANERKQIIFKAKYYTYRVTQRVYANGLPTNNYAYVDVFDSWDYDWIKL</sequence>
<organism evidence="1 2">
    <name type="scientific">Lysinibacillus louembei</name>
    <dbReference type="NCBI Taxonomy" id="1470088"/>
    <lineage>
        <taxon>Bacteria</taxon>
        <taxon>Bacillati</taxon>
        <taxon>Bacillota</taxon>
        <taxon>Bacilli</taxon>
        <taxon>Bacillales</taxon>
        <taxon>Bacillaceae</taxon>
        <taxon>Lysinibacillus</taxon>
    </lineage>
</organism>
<gene>
    <name evidence="1" type="ORF">R6U77_04820</name>
</gene>
<accession>A0ABZ0RXR0</accession>
<dbReference type="EMBL" id="CP137624">
    <property type="protein sequence ID" value="WPK13014.1"/>
    <property type="molecule type" value="Genomic_DNA"/>
</dbReference>
<evidence type="ECO:0008006" key="3">
    <source>
        <dbReference type="Google" id="ProtNLM"/>
    </source>
</evidence>
<name>A0ABZ0RXR0_9BACI</name>